<protein>
    <submittedName>
        <fullName evidence="4">DUF2945 domain-containing protein</fullName>
    </submittedName>
</protein>
<dbReference type="Gene3D" id="2.30.30.1060">
    <property type="match status" value="1"/>
</dbReference>
<dbReference type="RefSeq" id="WP_176624124.1">
    <property type="nucleotide sequence ID" value="NZ_JABXXQ010000167.1"/>
</dbReference>
<keyword evidence="5" id="KW-1185">Reference proteome</keyword>
<gene>
    <name evidence="3" type="ORF">FHR90_000789</name>
    <name evidence="4" type="ORF">HUK83_09275</name>
</gene>
<name>A0A839V0B3_9PROT</name>
<evidence type="ECO:0000313" key="5">
    <source>
        <dbReference type="Proteomes" id="UP000557688"/>
    </source>
</evidence>
<evidence type="ECO:0000256" key="1">
    <source>
        <dbReference type="SAM" id="MobiDB-lite"/>
    </source>
</evidence>
<dbReference type="Proteomes" id="UP000557688">
    <property type="component" value="Unassembled WGS sequence"/>
</dbReference>
<evidence type="ECO:0000313" key="6">
    <source>
        <dbReference type="Proteomes" id="UP000565205"/>
    </source>
</evidence>
<organism evidence="3 5">
    <name type="scientific">Endobacter medicaginis</name>
    <dbReference type="NCBI Taxonomy" id="1181271"/>
    <lineage>
        <taxon>Bacteria</taxon>
        <taxon>Pseudomonadati</taxon>
        <taxon>Pseudomonadota</taxon>
        <taxon>Alphaproteobacteria</taxon>
        <taxon>Acetobacterales</taxon>
        <taxon>Acetobacteraceae</taxon>
        <taxon>Endobacter</taxon>
    </lineage>
</organism>
<dbReference type="Proteomes" id="UP000565205">
    <property type="component" value="Unassembled WGS sequence"/>
</dbReference>
<dbReference type="EMBL" id="JACHXV010000003">
    <property type="protein sequence ID" value="MBB3172971.1"/>
    <property type="molecule type" value="Genomic_DNA"/>
</dbReference>
<accession>A0A839V0B3</accession>
<dbReference type="AlphaFoldDB" id="A0A839V0B3"/>
<reference evidence="3 5" key="2">
    <citation type="submission" date="2020-08" db="EMBL/GenBank/DDBJ databases">
        <title>Genomic Encyclopedia of Type Strains, Phase III (KMG-III): the genomes of soil and plant-associated and newly described type strains.</title>
        <authorList>
            <person name="Whitman W."/>
        </authorList>
    </citation>
    <scope>NUCLEOTIDE SEQUENCE [LARGE SCALE GENOMIC DNA]</scope>
    <source>
        <strain evidence="3 5">CECT 8088</strain>
    </source>
</reference>
<feature type="domain" description="Hypervirulence associated protein TUDOR" evidence="2">
    <location>
        <begin position="7"/>
        <end position="65"/>
    </location>
</feature>
<dbReference type="EMBL" id="JABXXQ010000167">
    <property type="protein sequence ID" value="NVN30522.1"/>
    <property type="molecule type" value="Genomic_DNA"/>
</dbReference>
<comment type="caution">
    <text evidence="3">The sequence shown here is derived from an EMBL/GenBank/DDBJ whole genome shotgun (WGS) entry which is preliminary data.</text>
</comment>
<feature type="region of interest" description="Disordered" evidence="1">
    <location>
        <begin position="37"/>
        <end position="68"/>
    </location>
</feature>
<dbReference type="InterPro" id="IPR021331">
    <property type="entry name" value="Hva1_TUDOR"/>
</dbReference>
<proteinExistence type="predicted"/>
<feature type="compositionally biased region" description="Basic and acidic residues" evidence="1">
    <location>
        <begin position="1"/>
        <end position="11"/>
    </location>
</feature>
<feature type="compositionally biased region" description="Basic and acidic residues" evidence="1">
    <location>
        <begin position="49"/>
        <end position="68"/>
    </location>
</feature>
<evidence type="ECO:0000259" key="2">
    <source>
        <dbReference type="Pfam" id="PF11160"/>
    </source>
</evidence>
<feature type="region of interest" description="Disordered" evidence="1">
    <location>
        <begin position="1"/>
        <end position="25"/>
    </location>
</feature>
<evidence type="ECO:0000313" key="4">
    <source>
        <dbReference type="EMBL" id="NVN30522.1"/>
    </source>
</evidence>
<dbReference type="Pfam" id="PF11160">
    <property type="entry name" value="Hva1_TUDOR"/>
    <property type="match status" value="1"/>
</dbReference>
<sequence>MASVKKGDHVTWKTPQGRASGTVVEKVTSTTKIAGHTATASKEAPQFKVRSDRTGKQAIHKAEGLGKG</sequence>
<evidence type="ECO:0000313" key="3">
    <source>
        <dbReference type="EMBL" id="MBB3172971.1"/>
    </source>
</evidence>
<reference evidence="4 6" key="1">
    <citation type="submission" date="2020-06" db="EMBL/GenBank/DDBJ databases">
        <title>Description of novel acetic acid bacteria.</title>
        <authorList>
            <person name="Sombolestani A."/>
        </authorList>
    </citation>
    <scope>NUCLEOTIDE SEQUENCE [LARGE SCALE GENOMIC DNA]</scope>
    <source>
        <strain evidence="4 6">LMG 26838</strain>
    </source>
</reference>